<keyword evidence="2" id="KW-1185">Reference proteome</keyword>
<proteinExistence type="predicted"/>
<evidence type="ECO:0000313" key="1">
    <source>
        <dbReference type="EMBL" id="GBO32008.1"/>
    </source>
</evidence>
<organism evidence="1 2">
    <name type="scientific">Araneus ventricosus</name>
    <name type="common">Orbweaver spider</name>
    <name type="synonym">Epeira ventricosa</name>
    <dbReference type="NCBI Taxonomy" id="182803"/>
    <lineage>
        <taxon>Eukaryota</taxon>
        <taxon>Metazoa</taxon>
        <taxon>Ecdysozoa</taxon>
        <taxon>Arthropoda</taxon>
        <taxon>Chelicerata</taxon>
        <taxon>Arachnida</taxon>
        <taxon>Araneae</taxon>
        <taxon>Araneomorphae</taxon>
        <taxon>Entelegynae</taxon>
        <taxon>Araneoidea</taxon>
        <taxon>Araneidae</taxon>
        <taxon>Araneus</taxon>
    </lineage>
</organism>
<comment type="caution">
    <text evidence="1">The sequence shown here is derived from an EMBL/GenBank/DDBJ whole genome shotgun (WGS) entry which is preliminary data.</text>
</comment>
<dbReference type="EMBL" id="BGPR01055425">
    <property type="protein sequence ID" value="GBO32008.1"/>
    <property type="molecule type" value="Genomic_DNA"/>
</dbReference>
<accession>A0A4Y2W648</accession>
<reference evidence="1 2" key="1">
    <citation type="journal article" date="2019" name="Sci. Rep.">
        <title>Orb-weaving spider Araneus ventricosus genome elucidates the spidroin gene catalogue.</title>
        <authorList>
            <person name="Kono N."/>
            <person name="Nakamura H."/>
            <person name="Ohtoshi R."/>
            <person name="Moran D.A.P."/>
            <person name="Shinohara A."/>
            <person name="Yoshida Y."/>
            <person name="Fujiwara M."/>
            <person name="Mori M."/>
            <person name="Tomita M."/>
            <person name="Arakawa K."/>
        </authorList>
    </citation>
    <scope>NUCLEOTIDE SEQUENCE [LARGE SCALE GENOMIC DNA]</scope>
</reference>
<evidence type="ECO:0000313" key="2">
    <source>
        <dbReference type="Proteomes" id="UP000499080"/>
    </source>
</evidence>
<name>A0A4Y2W648_ARAVE</name>
<dbReference type="AlphaFoldDB" id="A0A4Y2W648"/>
<sequence>MAQKCHCIGSCCQVEEKFLAVSVLLFEWNRLEKSFPEKKNDWGLGDEGHGDATDDADVHILKTGIETYEKNKKQVYVIGEDVDIFVLLTALTPDYIDTLMLKKGKGKVKDRFYSSKDLQNSNLVSECVQKKIHSLRSCD</sequence>
<protein>
    <submittedName>
        <fullName evidence="1">Uncharacterized protein</fullName>
    </submittedName>
</protein>
<gene>
    <name evidence="1" type="ORF">AVEN_4569_1</name>
</gene>
<dbReference type="Proteomes" id="UP000499080">
    <property type="component" value="Unassembled WGS sequence"/>
</dbReference>
<dbReference type="OrthoDB" id="6781249at2759"/>